<gene>
    <name evidence="2" type="ORF">GCM10010276_22340</name>
</gene>
<feature type="region of interest" description="Disordered" evidence="1">
    <location>
        <begin position="42"/>
        <end position="62"/>
    </location>
</feature>
<proteinExistence type="predicted"/>
<evidence type="ECO:0000313" key="2">
    <source>
        <dbReference type="EMBL" id="GAA2484218.1"/>
    </source>
</evidence>
<dbReference type="Proteomes" id="UP001501777">
    <property type="component" value="Unassembled WGS sequence"/>
</dbReference>
<sequence length="103" mass="11444">MAGADGHLLLHRVLLLQTRPHRGRPSRRGRAYAPAAGLRFSDDVDVPSEPGSQLASSKHTNTTVDAARRMERMMTPHRQATTEQMLAHRPDTTPRGVAREEAR</sequence>
<feature type="compositionally biased region" description="Basic and acidic residues" evidence="1">
    <location>
        <begin position="86"/>
        <end position="103"/>
    </location>
</feature>
<evidence type="ECO:0000256" key="1">
    <source>
        <dbReference type="SAM" id="MobiDB-lite"/>
    </source>
</evidence>
<feature type="region of interest" description="Disordered" evidence="1">
    <location>
        <begin position="76"/>
        <end position="103"/>
    </location>
</feature>
<protein>
    <submittedName>
        <fullName evidence="2">Uncharacterized protein</fullName>
    </submittedName>
</protein>
<dbReference type="EMBL" id="BAAASG010000006">
    <property type="protein sequence ID" value="GAA2484218.1"/>
    <property type="molecule type" value="Genomic_DNA"/>
</dbReference>
<feature type="compositionally biased region" description="Polar residues" evidence="1">
    <location>
        <begin position="50"/>
        <end position="62"/>
    </location>
</feature>
<name>A0ABP5YVS3_STRLO</name>
<evidence type="ECO:0000313" key="3">
    <source>
        <dbReference type="Proteomes" id="UP001501777"/>
    </source>
</evidence>
<comment type="caution">
    <text evidence="2">The sequence shown here is derived from an EMBL/GenBank/DDBJ whole genome shotgun (WGS) entry which is preliminary data.</text>
</comment>
<reference evidence="3" key="1">
    <citation type="journal article" date="2019" name="Int. J. Syst. Evol. Microbiol.">
        <title>The Global Catalogue of Microorganisms (GCM) 10K type strain sequencing project: providing services to taxonomists for standard genome sequencing and annotation.</title>
        <authorList>
            <consortium name="The Broad Institute Genomics Platform"/>
            <consortium name="The Broad Institute Genome Sequencing Center for Infectious Disease"/>
            <person name="Wu L."/>
            <person name="Ma J."/>
        </authorList>
    </citation>
    <scope>NUCLEOTIDE SEQUENCE [LARGE SCALE GENOMIC DNA]</scope>
    <source>
        <strain evidence="3">JCM 4395</strain>
    </source>
</reference>
<keyword evidence="3" id="KW-1185">Reference proteome</keyword>
<accession>A0ABP5YVS3</accession>
<organism evidence="2 3">
    <name type="scientific">Streptomyces longisporus</name>
    <dbReference type="NCBI Taxonomy" id="1948"/>
    <lineage>
        <taxon>Bacteria</taxon>
        <taxon>Bacillati</taxon>
        <taxon>Actinomycetota</taxon>
        <taxon>Actinomycetes</taxon>
        <taxon>Kitasatosporales</taxon>
        <taxon>Streptomycetaceae</taxon>
        <taxon>Streptomyces</taxon>
    </lineage>
</organism>